<organism evidence="1 2">
    <name type="scientific">Phytophthora cactorum</name>
    <dbReference type="NCBI Taxonomy" id="29920"/>
    <lineage>
        <taxon>Eukaryota</taxon>
        <taxon>Sar</taxon>
        <taxon>Stramenopiles</taxon>
        <taxon>Oomycota</taxon>
        <taxon>Peronosporomycetes</taxon>
        <taxon>Peronosporales</taxon>
        <taxon>Peronosporaceae</taxon>
        <taxon>Phytophthora</taxon>
    </lineage>
</organism>
<proteinExistence type="predicted"/>
<dbReference type="AlphaFoldDB" id="A0A8T1V0C7"/>
<dbReference type="EMBL" id="JAENGZ010000029">
    <property type="protein sequence ID" value="KAG6972803.1"/>
    <property type="molecule type" value="Genomic_DNA"/>
</dbReference>
<sequence length="76" mass="8342">MDTANDGTAKVESLQSKWTNTSTKRTYLSKANVMTTWLASHYPATIDGSIKKIRVPLPNDAALRPFCPHLPGCSHV</sequence>
<evidence type="ECO:0000313" key="1">
    <source>
        <dbReference type="EMBL" id="KAG6972803.1"/>
    </source>
</evidence>
<evidence type="ECO:0000313" key="2">
    <source>
        <dbReference type="Proteomes" id="UP000688947"/>
    </source>
</evidence>
<dbReference type="Proteomes" id="UP000688947">
    <property type="component" value="Unassembled WGS sequence"/>
</dbReference>
<comment type="caution">
    <text evidence="1">The sequence shown here is derived from an EMBL/GenBank/DDBJ whole genome shotgun (WGS) entry which is preliminary data.</text>
</comment>
<reference evidence="1" key="1">
    <citation type="submission" date="2021-01" db="EMBL/GenBank/DDBJ databases">
        <title>Phytophthora aleatoria, a newly-described species from Pinus radiata is distinct from Phytophthora cactorum isolates based on comparative genomics.</title>
        <authorList>
            <person name="Mcdougal R."/>
            <person name="Panda P."/>
            <person name="Williams N."/>
            <person name="Studholme D.J."/>
        </authorList>
    </citation>
    <scope>NUCLEOTIDE SEQUENCE</scope>
    <source>
        <strain evidence="1">NZFS 3830</strain>
    </source>
</reference>
<name>A0A8T1V0C7_9STRA</name>
<accession>A0A8T1V0C7</accession>
<gene>
    <name evidence="1" type="ORF">JG687_00001263</name>
</gene>
<protein>
    <submittedName>
        <fullName evidence="1">Uncharacterized protein</fullName>
    </submittedName>
</protein>